<feature type="binding site" evidence="9">
    <location>
        <position position="251"/>
    </location>
    <ligand>
        <name>[4Fe-4S] cluster</name>
        <dbReference type="ChEBI" id="CHEBI:49883"/>
        <label>2</label>
    </ligand>
</feature>
<comment type="subcellular location">
    <subcellularLocation>
        <location evidence="9">Cytoplasm</location>
    </subcellularLocation>
</comment>
<comment type="subunit">
    <text evidence="9">Monomer.</text>
</comment>
<dbReference type="HAMAP" id="MF_00916">
    <property type="entry name" value="QueG"/>
    <property type="match status" value="1"/>
</dbReference>
<gene>
    <name evidence="9 12" type="primary">queG</name>
    <name evidence="12" type="ORF">LAX5112_03627</name>
</gene>
<feature type="binding site" evidence="9">
    <location>
        <position position="204"/>
    </location>
    <ligand>
        <name>[4Fe-4S] cluster</name>
        <dbReference type="ChEBI" id="CHEBI:49883"/>
        <label>1</label>
    </ligand>
</feature>
<keyword evidence="2 9" id="KW-0963">Cytoplasm</keyword>
<feature type="binding site" evidence="9">
    <location>
        <position position="226"/>
    </location>
    <ligand>
        <name>cob(II)alamin</name>
        <dbReference type="ChEBI" id="CHEBI:16304"/>
    </ligand>
</feature>
<dbReference type="InterPro" id="IPR013542">
    <property type="entry name" value="QueG_DUF1730"/>
</dbReference>
<dbReference type="Pfam" id="PF08331">
    <property type="entry name" value="QueG_DUF1730"/>
    <property type="match status" value="1"/>
</dbReference>
<evidence type="ECO:0000256" key="7">
    <source>
        <dbReference type="ARBA" id="ARBA00023004"/>
    </source>
</evidence>
<accession>A0A0M7AJD1</accession>
<comment type="catalytic activity">
    <reaction evidence="9">
        <text>epoxyqueuosine(34) in tRNA + AH2 = queuosine(34) in tRNA + A + H2O</text>
        <dbReference type="Rhea" id="RHEA:32159"/>
        <dbReference type="Rhea" id="RHEA-COMP:18571"/>
        <dbReference type="Rhea" id="RHEA-COMP:18582"/>
        <dbReference type="ChEBI" id="CHEBI:13193"/>
        <dbReference type="ChEBI" id="CHEBI:15377"/>
        <dbReference type="ChEBI" id="CHEBI:17499"/>
        <dbReference type="ChEBI" id="CHEBI:194431"/>
        <dbReference type="ChEBI" id="CHEBI:194443"/>
        <dbReference type="EC" id="1.17.99.6"/>
    </reaction>
</comment>
<comment type="cofactor">
    <cofactor evidence="9">
        <name>cob(II)alamin</name>
        <dbReference type="ChEBI" id="CHEBI:16304"/>
    </cofactor>
</comment>
<feature type="binding site" evidence="9">
    <location>
        <position position="254"/>
    </location>
    <ligand>
        <name>[4Fe-4S] cluster</name>
        <dbReference type="ChEBI" id="CHEBI:49883"/>
        <label>2</label>
    </ligand>
</feature>
<comment type="caution">
    <text evidence="9">Lacks conserved residue(s) required for the propagation of feature annotation.</text>
</comment>
<keyword evidence="13" id="KW-1185">Reference proteome</keyword>
<feature type="binding site" evidence="9">
    <location>
        <position position="208"/>
    </location>
    <ligand>
        <name>[4Fe-4S] cluster</name>
        <dbReference type="ChEBI" id="CHEBI:49883"/>
        <label>2</label>
    </ligand>
</feature>
<organism evidence="12 13">
    <name type="scientific">Roseibium alexandrii</name>
    <dbReference type="NCBI Taxonomy" id="388408"/>
    <lineage>
        <taxon>Bacteria</taxon>
        <taxon>Pseudomonadati</taxon>
        <taxon>Pseudomonadota</taxon>
        <taxon>Alphaproteobacteria</taxon>
        <taxon>Hyphomicrobiales</taxon>
        <taxon>Stappiaceae</taxon>
        <taxon>Roseibium</taxon>
    </lineage>
</organism>
<dbReference type="InterPro" id="IPR004453">
    <property type="entry name" value="QueG"/>
</dbReference>
<dbReference type="GO" id="GO:0005737">
    <property type="term" value="C:cytoplasm"/>
    <property type="evidence" value="ECO:0007669"/>
    <property type="project" value="UniProtKB-SubCell"/>
</dbReference>
<dbReference type="PROSITE" id="PS51379">
    <property type="entry name" value="4FE4S_FER_2"/>
    <property type="match status" value="1"/>
</dbReference>
<dbReference type="Proteomes" id="UP000053235">
    <property type="component" value="Unassembled WGS sequence"/>
</dbReference>
<proteinExistence type="inferred from homology"/>
<keyword evidence="1 9" id="KW-0004">4Fe-4S</keyword>
<feature type="binding site" evidence="9">
    <location>
        <position position="179"/>
    </location>
    <ligand>
        <name>cob(II)alamin</name>
        <dbReference type="ChEBI" id="CHEBI:16304"/>
    </ligand>
</feature>
<evidence type="ECO:0000313" key="13">
    <source>
        <dbReference type="Proteomes" id="UP000053235"/>
    </source>
</evidence>
<dbReference type="AlphaFoldDB" id="A0A0M7AJD1"/>
<dbReference type="GO" id="GO:0031419">
    <property type="term" value="F:cobalamin binding"/>
    <property type="evidence" value="ECO:0007669"/>
    <property type="project" value="UniProtKB-KW"/>
</dbReference>
<dbReference type="PANTHER" id="PTHR30002">
    <property type="entry name" value="EPOXYQUEUOSINE REDUCTASE"/>
    <property type="match status" value="1"/>
</dbReference>
<sequence length="383" mass="42156">MGPQLDTKTQKLVTALEAKATALGFDALNITAADSIPNAKERLNVFLEKNYHGSMGWMAETAERRAAPKALWSEVNSVIMLAMNYGPDDAPENHPLAHLSDKGAGGISVYARHRDYHDIIKGRLKELASFLISRAGGDVKVFVDTAPVMEKPLGQAAGLGWQGKHTNLVSRELGSWFFLGSIFTTLELPESGAETDHCGSCKACLDACPTDAFPAPYQLDARRCISYLTIEHAGPIPDEFRKPIGNRIYGCDDCLAACPWNKFAQAASEAKLVAREDLKSPRLADLLRLDDPAFRKLFSGSPIKRIGRNRFLRNVLIAAGNSAKPDLVNSVERLLDDPDETVRGTAVWAWRQLVSTDRFKQKSHAALPSETSAEVRTEWQKQR</sequence>
<dbReference type="PROSITE" id="PS00198">
    <property type="entry name" value="4FE4S_FER_1"/>
    <property type="match status" value="1"/>
</dbReference>
<dbReference type="InterPro" id="IPR017896">
    <property type="entry name" value="4Fe4S_Fe-S-bd"/>
</dbReference>
<keyword evidence="4 9" id="KW-0479">Metal-binding</keyword>
<feature type="binding site" evidence="9">
    <location>
        <position position="201"/>
    </location>
    <ligand>
        <name>[4Fe-4S] cluster</name>
        <dbReference type="ChEBI" id="CHEBI:49883"/>
        <label>1</label>
    </ligand>
</feature>
<dbReference type="STRING" id="388408.LAX5112_03627"/>
<feature type="binding site" evidence="9">
    <location>
        <begin position="251"/>
        <end position="252"/>
    </location>
    <ligand>
        <name>cob(II)alamin</name>
        <dbReference type="ChEBI" id="CHEBI:16304"/>
    </ligand>
</feature>
<dbReference type="PANTHER" id="PTHR30002:SF4">
    <property type="entry name" value="EPOXYQUEUOSINE REDUCTASE"/>
    <property type="match status" value="1"/>
</dbReference>
<evidence type="ECO:0000259" key="11">
    <source>
        <dbReference type="PROSITE" id="PS51379"/>
    </source>
</evidence>
<feature type="binding site" evidence="9">
    <location>
        <position position="168"/>
    </location>
    <ligand>
        <name>cob(II)alamin</name>
        <dbReference type="ChEBI" id="CHEBI:16304"/>
    </ligand>
</feature>
<feature type="binding site" evidence="9">
    <location>
        <position position="144"/>
    </location>
    <ligand>
        <name>cob(II)alamin</name>
        <dbReference type="ChEBI" id="CHEBI:16304"/>
    </ligand>
</feature>
<dbReference type="GO" id="GO:0051539">
    <property type="term" value="F:4 iron, 4 sulfur cluster binding"/>
    <property type="evidence" value="ECO:0007669"/>
    <property type="project" value="UniProtKB-KW"/>
</dbReference>
<evidence type="ECO:0000256" key="6">
    <source>
        <dbReference type="ARBA" id="ARBA00023002"/>
    </source>
</evidence>
<feature type="binding site" evidence="9">
    <location>
        <position position="258"/>
    </location>
    <ligand>
        <name>[4Fe-4S] cluster</name>
        <dbReference type="ChEBI" id="CHEBI:49883"/>
        <label>1</label>
    </ligand>
</feature>
<comment type="cofactor">
    <cofactor evidence="9">
        <name>[4Fe-4S] cluster</name>
        <dbReference type="ChEBI" id="CHEBI:49883"/>
    </cofactor>
    <text evidence="9">Binds 2 [4Fe-4S] clusters per monomer.</text>
</comment>
<comment type="pathway">
    <text evidence="9">tRNA modification; tRNA-queuosine biosynthesis.</text>
</comment>
<dbReference type="GO" id="GO:0046872">
    <property type="term" value="F:metal ion binding"/>
    <property type="evidence" value="ECO:0007669"/>
    <property type="project" value="UniProtKB-KW"/>
</dbReference>
<keyword evidence="5 9" id="KW-0671">Queuosine biosynthesis</keyword>
<dbReference type="EC" id="1.17.99.6" evidence="9"/>
<keyword evidence="8 9" id="KW-0411">Iron-sulfur</keyword>
<feature type="binding site" evidence="9">
    <location>
        <position position="224"/>
    </location>
    <ligand>
        <name>[4Fe-4S] cluster</name>
        <dbReference type="ChEBI" id="CHEBI:49883"/>
        <label>2</label>
    </ligand>
</feature>
<evidence type="ECO:0000256" key="2">
    <source>
        <dbReference type="ARBA" id="ARBA00022490"/>
    </source>
</evidence>
<keyword evidence="6 9" id="KW-0560">Oxidoreductase</keyword>
<evidence type="ECO:0000256" key="3">
    <source>
        <dbReference type="ARBA" id="ARBA00022694"/>
    </source>
</evidence>
<dbReference type="UniPathway" id="UPA00392"/>
<evidence type="ECO:0000256" key="9">
    <source>
        <dbReference type="HAMAP-Rule" id="MF_00916"/>
    </source>
</evidence>
<keyword evidence="7 9" id="KW-0408">Iron</keyword>
<feature type="domain" description="4Fe-4S ferredoxin-type" evidence="11">
    <location>
        <begin position="189"/>
        <end position="218"/>
    </location>
</feature>
<evidence type="ECO:0000256" key="8">
    <source>
        <dbReference type="ARBA" id="ARBA00023014"/>
    </source>
</evidence>
<feature type="active site" description="Proton donor" evidence="9">
    <location>
        <position position="144"/>
    </location>
</feature>
<evidence type="ECO:0000256" key="1">
    <source>
        <dbReference type="ARBA" id="ARBA00022485"/>
    </source>
</evidence>
<dbReference type="Pfam" id="PF13484">
    <property type="entry name" value="Fer4_16"/>
    <property type="match status" value="1"/>
</dbReference>
<dbReference type="InterPro" id="IPR017900">
    <property type="entry name" value="4Fe4S_Fe_S_CS"/>
</dbReference>
<evidence type="ECO:0000256" key="4">
    <source>
        <dbReference type="ARBA" id="ARBA00022723"/>
    </source>
</evidence>
<protein>
    <recommendedName>
        <fullName evidence="9">Epoxyqueuosine reductase</fullName>
        <ecNumber evidence="9">1.17.99.6</ecNumber>
    </recommendedName>
    <alternativeName>
        <fullName evidence="9">Queuosine biosynthesis protein QueG</fullName>
    </alternativeName>
</protein>
<feature type="binding site" evidence="9">
    <location>
        <position position="65"/>
    </location>
    <ligand>
        <name>cob(II)alamin</name>
        <dbReference type="ChEBI" id="CHEBI:16304"/>
    </ligand>
</feature>
<feature type="binding site" evidence="9">
    <location>
        <position position="198"/>
    </location>
    <ligand>
        <name>[4Fe-4S] cluster</name>
        <dbReference type="ChEBI" id="CHEBI:49883"/>
        <label>1</label>
    </ligand>
</feature>
<reference evidence="13" key="1">
    <citation type="submission" date="2015-07" db="EMBL/GenBank/DDBJ databases">
        <authorList>
            <person name="Rodrigo-Torres Lidia"/>
            <person name="Arahal R.David."/>
        </authorList>
    </citation>
    <scope>NUCLEOTIDE SEQUENCE [LARGE SCALE GENOMIC DNA]</scope>
    <source>
        <strain evidence="13">CECT 5112</strain>
    </source>
</reference>
<dbReference type="EMBL" id="CXWD01000015">
    <property type="protein sequence ID" value="CTQ73694.1"/>
    <property type="molecule type" value="Genomic_DNA"/>
</dbReference>
<keyword evidence="3 9" id="KW-0819">tRNA processing</keyword>
<evidence type="ECO:0000256" key="5">
    <source>
        <dbReference type="ARBA" id="ARBA00022785"/>
    </source>
</evidence>
<evidence type="ECO:0000313" key="12">
    <source>
        <dbReference type="EMBL" id="CTQ73694.1"/>
    </source>
</evidence>
<feature type="compositionally biased region" description="Basic and acidic residues" evidence="10">
    <location>
        <begin position="373"/>
        <end position="383"/>
    </location>
</feature>
<name>A0A0M7AJD1_9HYPH</name>
<dbReference type="SUPFAM" id="SSF46548">
    <property type="entry name" value="alpha-helical ferredoxin"/>
    <property type="match status" value="1"/>
</dbReference>
<dbReference type="GO" id="GO:0052693">
    <property type="term" value="F:epoxyqueuosine reductase activity"/>
    <property type="evidence" value="ECO:0007669"/>
    <property type="project" value="UniProtKB-UniRule"/>
</dbReference>
<dbReference type="NCBIfam" id="TIGR00276">
    <property type="entry name" value="tRNA epoxyqueuosine(34) reductase QueG"/>
    <property type="match status" value="1"/>
</dbReference>
<keyword evidence="9" id="KW-0846">Cobalamin</keyword>
<dbReference type="Gene3D" id="3.30.70.20">
    <property type="match status" value="1"/>
</dbReference>
<evidence type="ECO:0000256" key="10">
    <source>
        <dbReference type="SAM" id="MobiDB-lite"/>
    </source>
</evidence>
<dbReference type="GO" id="GO:0008616">
    <property type="term" value="P:tRNA queuosine(34) biosynthetic process"/>
    <property type="evidence" value="ECO:0007669"/>
    <property type="project" value="UniProtKB-UniRule"/>
</dbReference>
<comment type="similarity">
    <text evidence="9">Belongs to the QueG family.</text>
</comment>
<keyword evidence="9" id="KW-0170">Cobalt</keyword>
<comment type="function">
    <text evidence="9">Catalyzes the conversion of epoxyqueuosine (oQ) to queuosine (Q), which is a hypermodified base found in the wobble positions of tRNA(Asp), tRNA(Asn), tRNA(His) and tRNA(Tyr).</text>
</comment>
<feature type="region of interest" description="Disordered" evidence="10">
    <location>
        <begin position="364"/>
        <end position="383"/>
    </location>
</feature>